<dbReference type="NCBIfam" id="NF004609">
    <property type="entry name" value="PRK05939.1"/>
    <property type="match status" value="1"/>
</dbReference>
<organism evidence="6 7">
    <name type="scientific">Advenella mandrilli</name>
    <dbReference type="NCBI Taxonomy" id="2800330"/>
    <lineage>
        <taxon>Bacteria</taxon>
        <taxon>Pseudomonadati</taxon>
        <taxon>Pseudomonadota</taxon>
        <taxon>Betaproteobacteria</taxon>
        <taxon>Burkholderiales</taxon>
        <taxon>Alcaligenaceae</taxon>
    </lineage>
</organism>
<dbReference type="PANTHER" id="PTHR43797:SF2">
    <property type="entry name" value="HOMOCYSTEINE_CYSTEINE SYNTHASE"/>
    <property type="match status" value="1"/>
</dbReference>
<dbReference type="InterPro" id="IPR015422">
    <property type="entry name" value="PyrdxlP-dep_Trfase_small"/>
</dbReference>
<reference evidence="6 7" key="1">
    <citation type="submission" date="2020-12" db="EMBL/GenBank/DDBJ databases">
        <authorList>
            <person name="Lu T."/>
            <person name="Wang Q."/>
            <person name="Han X."/>
        </authorList>
    </citation>
    <scope>NUCLEOTIDE SEQUENCE [LARGE SCALE GENOMIC DNA]</scope>
    <source>
        <strain evidence="6 7">WQ 585</strain>
    </source>
</reference>
<comment type="caution">
    <text evidence="6">The sequence shown here is derived from an EMBL/GenBank/DDBJ whole genome shotgun (WGS) entry which is preliminary data.</text>
</comment>
<dbReference type="Gene3D" id="3.90.1150.10">
    <property type="entry name" value="Aspartate Aminotransferase, domain 1"/>
    <property type="match status" value="1"/>
</dbReference>
<dbReference type="PIRSF" id="PIRSF001434">
    <property type="entry name" value="CGS"/>
    <property type="match status" value="1"/>
</dbReference>
<dbReference type="InterPro" id="IPR006235">
    <property type="entry name" value="OAc-hSer/O-AcSer_sulfhydrylase"/>
</dbReference>
<dbReference type="PANTHER" id="PTHR43797">
    <property type="entry name" value="HOMOCYSTEINE/CYSTEINE SYNTHASE"/>
    <property type="match status" value="1"/>
</dbReference>
<evidence type="ECO:0000256" key="1">
    <source>
        <dbReference type="ARBA" id="ARBA00001933"/>
    </source>
</evidence>
<evidence type="ECO:0000256" key="5">
    <source>
        <dbReference type="RuleBase" id="RU362118"/>
    </source>
</evidence>
<dbReference type="Pfam" id="PF01053">
    <property type="entry name" value="Cys_Met_Meta_PP"/>
    <property type="match status" value="1"/>
</dbReference>
<name>A0ABS1EFZ4_9BURK</name>
<dbReference type="EMBL" id="JAENGP010000010">
    <property type="protein sequence ID" value="MBK1781452.1"/>
    <property type="molecule type" value="Genomic_DNA"/>
</dbReference>
<accession>A0ABS1EFZ4</accession>
<dbReference type="Proteomes" id="UP000635316">
    <property type="component" value="Unassembled WGS sequence"/>
</dbReference>
<dbReference type="InterPro" id="IPR015424">
    <property type="entry name" value="PyrdxlP-dep_Trfase"/>
</dbReference>
<comment type="cofactor">
    <cofactor evidence="1 5">
        <name>pyridoxal 5'-phosphate</name>
        <dbReference type="ChEBI" id="CHEBI:597326"/>
    </cofactor>
</comment>
<dbReference type="RefSeq" id="WP_200236780.1">
    <property type="nucleotide sequence ID" value="NZ_JAENGP010000010.1"/>
</dbReference>
<protein>
    <submittedName>
        <fullName evidence="6">Cystathionine gamma-synthase family protein</fullName>
    </submittedName>
</protein>
<evidence type="ECO:0000313" key="6">
    <source>
        <dbReference type="EMBL" id="MBK1781452.1"/>
    </source>
</evidence>
<evidence type="ECO:0000256" key="4">
    <source>
        <dbReference type="ARBA" id="ARBA00022898"/>
    </source>
</evidence>
<dbReference type="InterPro" id="IPR015421">
    <property type="entry name" value="PyrdxlP-dep_Trfase_major"/>
</dbReference>
<keyword evidence="3" id="KW-0808">Transferase</keyword>
<keyword evidence="4 5" id="KW-0663">Pyridoxal phosphate</keyword>
<dbReference type="Gene3D" id="3.40.640.10">
    <property type="entry name" value="Type I PLP-dependent aspartate aminotransferase-like (Major domain)"/>
    <property type="match status" value="1"/>
</dbReference>
<dbReference type="SUPFAM" id="SSF53383">
    <property type="entry name" value="PLP-dependent transferases"/>
    <property type="match status" value="1"/>
</dbReference>
<evidence type="ECO:0000313" key="7">
    <source>
        <dbReference type="Proteomes" id="UP000635316"/>
    </source>
</evidence>
<dbReference type="InterPro" id="IPR000277">
    <property type="entry name" value="Cys/Met-Metab_PyrdxlP-dep_enz"/>
</dbReference>
<sequence>MEHSGFTTSILHADRRKAVEHGAIHKPLHTSTEYAFADSRELAAVFQGKSGYTYARQGTPTTAALEDKITLMEAGAGTVTFATGMAALSSIFMTLLKQGDHLVSSQFVFGNTNSLLGTLDRLGVTITFVDPTDAQQVKDAIRPETKMVFTETIANPGTQIADLAAIGDICEAHNLVYVIDNTLTSPWLLQGKSVKASLVMNSLSKHICGHGNALGGAVTNTGLYDWSAFSNIYDNYKTGPAHSWGLTQIKKKGLRDMGATLSSDAAHRIAVGAETLALRLKQSCSNALALARFLETHPGIASVRYPGLSQHPQHERAASLFGNRFGALLGVELVDGIDCFEFLNKLKVVVLATHLGDARTLALPVAHTIYYEMGAARRAEMGIGDNLLRVSVGIEDEEDLINDFSQALEQCMNVA</sequence>
<evidence type="ECO:0000256" key="3">
    <source>
        <dbReference type="ARBA" id="ARBA00022679"/>
    </source>
</evidence>
<proteinExistence type="inferred from homology"/>
<evidence type="ECO:0000256" key="2">
    <source>
        <dbReference type="ARBA" id="ARBA00009077"/>
    </source>
</evidence>
<keyword evidence="7" id="KW-1185">Reference proteome</keyword>
<gene>
    <name evidence="6" type="ORF">JHL22_09490</name>
</gene>
<comment type="similarity">
    <text evidence="2 5">Belongs to the trans-sulfuration enzymes family.</text>
</comment>